<dbReference type="InterPro" id="IPR001681">
    <property type="entry name" value="Neurokn_rcpt"/>
</dbReference>
<dbReference type="GeneID" id="115921861"/>
<dbReference type="AlphaFoldDB" id="A0A7M7NFQ3"/>
<evidence type="ECO:0000256" key="3">
    <source>
        <dbReference type="ARBA" id="ARBA00022692"/>
    </source>
</evidence>
<dbReference type="SUPFAM" id="SSF81321">
    <property type="entry name" value="Family A G protein-coupled receptor-like"/>
    <property type="match status" value="1"/>
</dbReference>
<dbReference type="OrthoDB" id="5981855at2759"/>
<evidence type="ECO:0000256" key="9">
    <source>
        <dbReference type="RuleBase" id="RU000688"/>
    </source>
</evidence>
<evidence type="ECO:0000256" key="6">
    <source>
        <dbReference type="ARBA" id="ARBA00023136"/>
    </source>
</evidence>
<dbReference type="InterPro" id="IPR017452">
    <property type="entry name" value="GPCR_Rhodpsn_7TM"/>
</dbReference>
<dbReference type="GO" id="GO:0004995">
    <property type="term" value="F:tachykinin receptor activity"/>
    <property type="evidence" value="ECO:0007669"/>
    <property type="project" value="InterPro"/>
</dbReference>
<keyword evidence="5 9" id="KW-0297">G-protein coupled receptor</keyword>
<evidence type="ECO:0000256" key="2">
    <source>
        <dbReference type="ARBA" id="ARBA00022475"/>
    </source>
</evidence>
<dbReference type="KEGG" id="spu:115921861"/>
<reference evidence="13" key="1">
    <citation type="submission" date="2015-02" db="EMBL/GenBank/DDBJ databases">
        <title>Genome sequencing for Strongylocentrotus purpuratus.</title>
        <authorList>
            <person name="Murali S."/>
            <person name="Liu Y."/>
            <person name="Vee V."/>
            <person name="English A."/>
            <person name="Wang M."/>
            <person name="Skinner E."/>
            <person name="Han Y."/>
            <person name="Muzny D.M."/>
            <person name="Worley K.C."/>
            <person name="Gibbs R.A."/>
        </authorList>
    </citation>
    <scope>NUCLEOTIDE SEQUENCE</scope>
</reference>
<dbReference type="InParanoid" id="A0A7M7NFQ3"/>
<dbReference type="GO" id="GO:0005886">
    <property type="term" value="C:plasma membrane"/>
    <property type="evidence" value="ECO:0007669"/>
    <property type="project" value="UniProtKB-SubCell"/>
</dbReference>
<reference evidence="12" key="2">
    <citation type="submission" date="2021-01" db="UniProtKB">
        <authorList>
            <consortium name="EnsemblMetazoa"/>
        </authorList>
    </citation>
    <scope>IDENTIFICATION</scope>
</reference>
<dbReference type="PANTHER" id="PTHR46925:SF2">
    <property type="entry name" value="G-PROTEIN COUPLED RECEPTOR TKR-1-RELATED"/>
    <property type="match status" value="1"/>
</dbReference>
<evidence type="ECO:0000256" key="7">
    <source>
        <dbReference type="ARBA" id="ARBA00023170"/>
    </source>
</evidence>
<dbReference type="PANTHER" id="PTHR46925">
    <property type="entry name" value="G-PROTEIN COUPLED RECEPTOR TKR-1-RELATED"/>
    <property type="match status" value="1"/>
</dbReference>
<dbReference type="OMA" id="GHRSWLE"/>
<evidence type="ECO:0000313" key="12">
    <source>
        <dbReference type="EnsemblMetazoa" id="XP_030835983"/>
    </source>
</evidence>
<feature type="transmembrane region" description="Helical" evidence="10">
    <location>
        <begin position="76"/>
        <end position="101"/>
    </location>
</feature>
<feature type="domain" description="G-protein coupled receptors family 1 profile" evidence="11">
    <location>
        <begin position="55"/>
        <end position="208"/>
    </location>
</feature>
<evidence type="ECO:0000259" key="11">
    <source>
        <dbReference type="PROSITE" id="PS50262"/>
    </source>
</evidence>
<dbReference type="Pfam" id="PF00001">
    <property type="entry name" value="7tm_1"/>
    <property type="match status" value="1"/>
</dbReference>
<dbReference type="RefSeq" id="XP_030835983.1">
    <property type="nucleotide sequence ID" value="XM_030980123.1"/>
</dbReference>
<comment type="similarity">
    <text evidence="9">Belongs to the G-protein coupled receptor 1 family.</text>
</comment>
<feature type="transmembrane region" description="Helical" evidence="10">
    <location>
        <begin position="113"/>
        <end position="132"/>
    </location>
</feature>
<keyword evidence="7 9" id="KW-0675">Receptor</keyword>
<feature type="transmembrane region" description="Helical" evidence="10">
    <location>
        <begin position="152"/>
        <end position="174"/>
    </location>
</feature>
<sequence length="208" mass="23106">MDSYQNVSNEAPIENYPGFEGVFSFNFSAAHTVSVESVICWSIIATTIMIIAGAGNIIVIWIVMTNPRMRTVTNYFLLNLAVADTMIATIDMPSMFTYIVTDNWPFGLVGCKIAKFVANLSAVASILSLMAVTVDRFRAIVHPLLPRLPKRVIIGSVISIWIVAAAWTSPRFFFAGQYKFIYSDGTERVHCYIIWPPDGQPYGSYDVA</sequence>
<keyword evidence="2" id="KW-1003">Cell membrane</keyword>
<keyword evidence="8 9" id="KW-0807">Transducer</keyword>
<evidence type="ECO:0000256" key="5">
    <source>
        <dbReference type="ARBA" id="ARBA00023040"/>
    </source>
</evidence>
<evidence type="ECO:0000256" key="1">
    <source>
        <dbReference type="ARBA" id="ARBA00004651"/>
    </source>
</evidence>
<accession>A0A7M7NFQ3</accession>
<organism evidence="12 13">
    <name type="scientific">Strongylocentrotus purpuratus</name>
    <name type="common">Purple sea urchin</name>
    <dbReference type="NCBI Taxonomy" id="7668"/>
    <lineage>
        <taxon>Eukaryota</taxon>
        <taxon>Metazoa</taxon>
        <taxon>Echinodermata</taxon>
        <taxon>Eleutherozoa</taxon>
        <taxon>Echinozoa</taxon>
        <taxon>Echinoidea</taxon>
        <taxon>Euechinoidea</taxon>
        <taxon>Echinacea</taxon>
        <taxon>Camarodonta</taxon>
        <taxon>Echinidea</taxon>
        <taxon>Strongylocentrotidae</taxon>
        <taxon>Strongylocentrotus</taxon>
    </lineage>
</organism>
<proteinExistence type="inferred from homology"/>
<dbReference type="EnsemblMetazoa" id="XM_030980123">
    <property type="protein sequence ID" value="XP_030835983"/>
    <property type="gene ID" value="LOC115921861"/>
</dbReference>
<dbReference type="InterPro" id="IPR000276">
    <property type="entry name" value="GPCR_Rhodpsn"/>
</dbReference>
<comment type="subcellular location">
    <subcellularLocation>
        <location evidence="1">Cell membrane</location>
        <topology evidence="1">Multi-pass membrane protein</topology>
    </subcellularLocation>
</comment>
<feature type="transmembrane region" description="Helical" evidence="10">
    <location>
        <begin position="41"/>
        <end position="64"/>
    </location>
</feature>
<evidence type="ECO:0000256" key="4">
    <source>
        <dbReference type="ARBA" id="ARBA00022989"/>
    </source>
</evidence>
<dbReference type="PROSITE" id="PS00237">
    <property type="entry name" value="G_PROTEIN_RECEP_F1_1"/>
    <property type="match status" value="1"/>
</dbReference>
<dbReference type="PRINTS" id="PR00237">
    <property type="entry name" value="GPCRRHODOPSN"/>
</dbReference>
<evidence type="ECO:0000313" key="13">
    <source>
        <dbReference type="Proteomes" id="UP000007110"/>
    </source>
</evidence>
<dbReference type="Gene3D" id="1.20.1070.10">
    <property type="entry name" value="Rhodopsin 7-helix transmembrane proteins"/>
    <property type="match status" value="1"/>
</dbReference>
<protein>
    <recommendedName>
        <fullName evidence="11">G-protein coupled receptors family 1 profile domain-containing protein</fullName>
    </recommendedName>
</protein>
<name>A0A7M7NFQ3_STRPU</name>
<keyword evidence="3 9" id="KW-0812">Transmembrane</keyword>
<evidence type="ECO:0000256" key="10">
    <source>
        <dbReference type="SAM" id="Phobius"/>
    </source>
</evidence>
<keyword evidence="6 10" id="KW-0472">Membrane</keyword>
<evidence type="ECO:0000256" key="8">
    <source>
        <dbReference type="ARBA" id="ARBA00023224"/>
    </source>
</evidence>
<keyword evidence="13" id="KW-1185">Reference proteome</keyword>
<dbReference type="PROSITE" id="PS50262">
    <property type="entry name" value="G_PROTEIN_RECEP_F1_2"/>
    <property type="match status" value="1"/>
</dbReference>
<dbReference type="Proteomes" id="UP000007110">
    <property type="component" value="Unassembled WGS sequence"/>
</dbReference>
<keyword evidence="4 10" id="KW-1133">Transmembrane helix</keyword>